<dbReference type="OrthoDB" id="354304at2759"/>
<evidence type="ECO:0000313" key="1">
    <source>
        <dbReference type="EMBL" id="CAI4018848.1"/>
    </source>
</evidence>
<proteinExistence type="predicted"/>
<reference evidence="1" key="1">
    <citation type="submission" date="2022-10" db="EMBL/GenBank/DDBJ databases">
        <authorList>
            <person name="Chen Y."/>
            <person name="Dougan E. K."/>
            <person name="Chan C."/>
            <person name="Rhodes N."/>
            <person name="Thang M."/>
        </authorList>
    </citation>
    <scope>NUCLEOTIDE SEQUENCE</scope>
</reference>
<evidence type="ECO:0000313" key="2">
    <source>
        <dbReference type="EMBL" id="CAL4806160.1"/>
    </source>
</evidence>
<reference evidence="2 3" key="2">
    <citation type="submission" date="2024-05" db="EMBL/GenBank/DDBJ databases">
        <authorList>
            <person name="Chen Y."/>
            <person name="Shah S."/>
            <person name="Dougan E. K."/>
            <person name="Thang M."/>
            <person name="Chan C."/>
        </authorList>
    </citation>
    <scope>NUCLEOTIDE SEQUENCE [LARGE SCALE GENOMIC DNA]</scope>
</reference>
<evidence type="ECO:0000313" key="3">
    <source>
        <dbReference type="Proteomes" id="UP001152797"/>
    </source>
</evidence>
<dbReference type="AlphaFoldDB" id="A0A9P1M4J0"/>
<name>A0A9P1M4J0_9DINO</name>
<protein>
    <submittedName>
        <fullName evidence="2">Phosphoglycerate mutase GpmB</fullName>
    </submittedName>
</protein>
<feature type="non-terminal residue" evidence="1">
    <location>
        <position position="621"/>
    </location>
</feature>
<dbReference type="InterPro" id="IPR014903">
    <property type="entry name" value="DUF1796"/>
</dbReference>
<dbReference type="Pfam" id="PF08795">
    <property type="entry name" value="DUF1796"/>
    <property type="match status" value="1"/>
</dbReference>
<accession>A0A9P1M4J0</accession>
<keyword evidence="3" id="KW-1185">Reference proteome</keyword>
<sequence>DLGAEAERKEAFQELFRRYFAHYQKGQVRSMPGLLPHEIPIQYEFEVPKNMYDMKMTPELLLMRGGISSTDFAKALGPAFDSGSPWWRVEVDGIGGKHHQVLQGLPEANSVVVRPRTVLNSSLPTDLAKYLEKLKVPASVHKQSFQFTLGVPLERIGALLKRMPHMHKRHAETSSFCRQREPSPCSRQYEGLLLLCQMVLEQAAKCSACGFPKRCQTPWLLRTHIGDLTQTLQREERERLVEEVLQLWGGDEQLYPKGIMDYLHFPEMAEMGGMVTWSHKKELMEEKKTSLSGIHRASLVPPFVVEDVPHLAVPSTPVATLPGKLTETPDFEELLKQDPEFATALQGAVANMIQKLGLREAAGPFDWIRFNGQGVTHLLRNGFQDFLDWEERVHDVAGLQVFPTTWGGSFWHHDISDPQVRQTFDRRKQRFLQMRNENLLFIRVVNGTQEVAQIPDLYSALHARFAAVGRVLLLVLIDMQDSEREVRTQDLGSNVIFACVHHGAWEAPVGGCLPEEQARERLHLASDAYATALSRALYLWCGYVSVSPMAYPTVASLSQQLVPWSCPDAKYDSYQPYRSMPTTAVAATLQATLPSIAPTIPALQAVNLRPLHPSRITQVVR</sequence>
<organism evidence="1">
    <name type="scientific">Cladocopium goreaui</name>
    <dbReference type="NCBI Taxonomy" id="2562237"/>
    <lineage>
        <taxon>Eukaryota</taxon>
        <taxon>Sar</taxon>
        <taxon>Alveolata</taxon>
        <taxon>Dinophyceae</taxon>
        <taxon>Suessiales</taxon>
        <taxon>Symbiodiniaceae</taxon>
        <taxon>Cladocopium</taxon>
    </lineage>
</organism>
<dbReference type="EMBL" id="CAMXCT030006717">
    <property type="protein sequence ID" value="CAL4806160.1"/>
    <property type="molecule type" value="Genomic_DNA"/>
</dbReference>
<comment type="caution">
    <text evidence="1">The sequence shown here is derived from an EMBL/GenBank/DDBJ whole genome shotgun (WGS) entry which is preliminary data.</text>
</comment>
<dbReference type="Proteomes" id="UP001152797">
    <property type="component" value="Unassembled WGS sequence"/>
</dbReference>
<gene>
    <name evidence="1" type="ORF">C1SCF055_LOCUS43383</name>
</gene>
<dbReference type="EMBL" id="CAMXCT010006717">
    <property type="protein sequence ID" value="CAI4018848.1"/>
    <property type="molecule type" value="Genomic_DNA"/>
</dbReference>
<dbReference type="EMBL" id="CAMXCT020006717">
    <property type="protein sequence ID" value="CAL1172223.1"/>
    <property type="molecule type" value="Genomic_DNA"/>
</dbReference>